<evidence type="ECO:0000313" key="6">
    <source>
        <dbReference type="Proteomes" id="UP000095085"/>
    </source>
</evidence>
<organism evidence="5 6">
    <name type="scientific">Hyphopichia burtonii NRRL Y-1933</name>
    <dbReference type="NCBI Taxonomy" id="984485"/>
    <lineage>
        <taxon>Eukaryota</taxon>
        <taxon>Fungi</taxon>
        <taxon>Dikarya</taxon>
        <taxon>Ascomycota</taxon>
        <taxon>Saccharomycotina</taxon>
        <taxon>Pichiomycetes</taxon>
        <taxon>Debaryomycetaceae</taxon>
        <taxon>Hyphopichia</taxon>
    </lineage>
</organism>
<comment type="similarity">
    <text evidence="1">Belongs to the arrestin family. PalF/RIM8 subfamily.</text>
</comment>
<dbReference type="RefSeq" id="XP_020075430.1">
    <property type="nucleotide sequence ID" value="XM_020223281.1"/>
</dbReference>
<accession>A0A1E4RGH7</accession>
<protein>
    <recommendedName>
        <fullName evidence="2">pH-response regulator protein palF/RIM8</fullName>
    </recommendedName>
</protein>
<dbReference type="InterPro" id="IPR050357">
    <property type="entry name" value="Arrestin_domain-protein"/>
</dbReference>
<dbReference type="STRING" id="984485.A0A1E4RGH7"/>
<dbReference type="InterPro" id="IPR014756">
    <property type="entry name" value="Ig_E-set"/>
</dbReference>
<keyword evidence="6" id="KW-1185">Reference proteome</keyword>
<evidence type="ECO:0000256" key="3">
    <source>
        <dbReference type="SAM" id="MobiDB-lite"/>
    </source>
</evidence>
<feature type="domain" description="Arrestin C-terminal-like" evidence="4">
    <location>
        <begin position="322"/>
        <end position="449"/>
    </location>
</feature>
<evidence type="ECO:0000313" key="5">
    <source>
        <dbReference type="EMBL" id="ODV66363.1"/>
    </source>
</evidence>
<dbReference type="GO" id="GO:0031625">
    <property type="term" value="F:ubiquitin protein ligase binding"/>
    <property type="evidence" value="ECO:0007669"/>
    <property type="project" value="TreeGrafter"/>
</dbReference>
<evidence type="ECO:0000259" key="4">
    <source>
        <dbReference type="SMART" id="SM01017"/>
    </source>
</evidence>
<dbReference type="InterPro" id="IPR014752">
    <property type="entry name" value="Arrestin-like_C"/>
</dbReference>
<feature type="compositionally biased region" description="Low complexity" evidence="3">
    <location>
        <begin position="525"/>
        <end position="537"/>
    </location>
</feature>
<feature type="region of interest" description="Disordered" evidence="3">
    <location>
        <begin position="525"/>
        <end position="602"/>
    </location>
</feature>
<evidence type="ECO:0000256" key="2">
    <source>
        <dbReference type="ARBA" id="ARBA00040066"/>
    </source>
</evidence>
<sequence>MRRAVSKIIPSKLSGSDGFGILHNHHDHANDYSIEDHNLPNNHNNNSNNGHSFFSNSLSNLSNKIDFNSVEDFYIVLDNPHNSWLPGDEISGQIIFLTKKNIANIIITLSLIGYVKLNASSHSKLRPIKHNLFHHTIKIYGGDENLSNHEEFSNGLFKGEHRFPFIVKLPNKRIFTSIDFGRGSIVYLLRAAIENNSISNSIPNSNSNSNPSSNANSPGNLINKTRHLKILSSPSHTSEKFITLINPIDISKLPIPKPKKLIIKDPRQTKKLSRTQLSTSTINTINTYSTFSSNTSDNPENDLNSNNESNNVNISTPPSDLKPESIRLSLEIPKRGYLRGELIPIKLNINHLKKLQDVNGIIITLVRVCRLDNGSNGLFESFRKDLQQSIIPLYVDPVTFKLEINSSVRVPADAFPTILGCPLVSFQYFIEVLVNLSGKSVSIDGNTDHLSNKQKKDDSSHLLESLQKSNGDLKNFELFNFNNNNLINQNERSDFINTDKFKRMKKFIQITTEIIIGTHKLESNVNSPLSEENNNLSRIGNQNVNGISPLSRRSSLFSGSTGSPNAFSQNGSSASPHMNDLTNNTAPPPPPHPSSSNQNNIPYINVIPESMAINNFESPPYFDQQQPIPHYNEISNNPIAAPDALGSSNLIPLPNQPELSEKDRIKAHESSLLPSEPPLDLDNTSNDVALDHDTISPIDQNNDILESLPNSTDQNNEHNNTNDAYQFFSNNSINDDNELYHDAPNITSNVDNDQDSKLDFVPNYELANNDRLLISNSNSNSTGTNGH</sequence>
<feature type="compositionally biased region" description="Polar residues" evidence="3">
    <location>
        <begin position="697"/>
        <end position="734"/>
    </location>
</feature>
<dbReference type="InterPro" id="IPR011021">
    <property type="entry name" value="Arrestin-like_N"/>
</dbReference>
<feature type="region of interest" description="Disordered" evidence="3">
    <location>
        <begin position="288"/>
        <end position="320"/>
    </location>
</feature>
<gene>
    <name evidence="5" type="ORF">HYPBUDRAFT_241741</name>
</gene>
<evidence type="ECO:0000256" key="1">
    <source>
        <dbReference type="ARBA" id="ARBA00037950"/>
    </source>
</evidence>
<feature type="compositionally biased region" description="Low complexity" evidence="3">
    <location>
        <begin position="202"/>
        <end position="218"/>
    </location>
</feature>
<dbReference type="GO" id="GO:0070086">
    <property type="term" value="P:ubiquitin-dependent endocytosis"/>
    <property type="evidence" value="ECO:0007669"/>
    <property type="project" value="TreeGrafter"/>
</dbReference>
<dbReference type="Proteomes" id="UP000095085">
    <property type="component" value="Unassembled WGS sequence"/>
</dbReference>
<dbReference type="GO" id="GO:0005886">
    <property type="term" value="C:plasma membrane"/>
    <property type="evidence" value="ECO:0007669"/>
    <property type="project" value="TreeGrafter"/>
</dbReference>
<dbReference type="PANTHER" id="PTHR11188:SF161">
    <property type="entry name" value="PH-RESPONSE REGULATOR PROTEIN PALF_RIM8"/>
    <property type="match status" value="1"/>
</dbReference>
<dbReference type="SUPFAM" id="SSF81296">
    <property type="entry name" value="E set domains"/>
    <property type="match status" value="2"/>
</dbReference>
<dbReference type="GO" id="GO:0005829">
    <property type="term" value="C:cytosol"/>
    <property type="evidence" value="ECO:0007669"/>
    <property type="project" value="TreeGrafter"/>
</dbReference>
<dbReference type="Gene3D" id="2.60.40.640">
    <property type="match status" value="2"/>
</dbReference>
<dbReference type="OrthoDB" id="7785529at2759"/>
<name>A0A1E4RGH7_9ASCO</name>
<feature type="region of interest" description="Disordered" evidence="3">
    <location>
        <begin position="616"/>
        <end position="656"/>
    </location>
</feature>
<proteinExistence type="inferred from homology"/>
<feature type="region of interest" description="Disordered" evidence="3">
    <location>
        <begin position="671"/>
        <end position="756"/>
    </location>
</feature>
<feature type="compositionally biased region" description="Polar residues" evidence="3">
    <location>
        <begin position="538"/>
        <end position="582"/>
    </location>
</feature>
<dbReference type="InterPro" id="IPR011022">
    <property type="entry name" value="Arrestin_C-like"/>
</dbReference>
<dbReference type="GO" id="GO:0030674">
    <property type="term" value="F:protein-macromolecule adaptor activity"/>
    <property type="evidence" value="ECO:0007669"/>
    <property type="project" value="TreeGrafter"/>
</dbReference>
<dbReference type="SMART" id="SM01017">
    <property type="entry name" value="Arrestin_C"/>
    <property type="match status" value="1"/>
</dbReference>
<feature type="region of interest" description="Disordered" evidence="3">
    <location>
        <begin position="202"/>
        <end position="221"/>
    </location>
</feature>
<feature type="compositionally biased region" description="Low complexity" evidence="3">
    <location>
        <begin position="288"/>
        <end position="315"/>
    </location>
</feature>
<dbReference type="EMBL" id="KV454542">
    <property type="protein sequence ID" value="ODV66363.1"/>
    <property type="molecule type" value="Genomic_DNA"/>
</dbReference>
<dbReference type="Pfam" id="PF02752">
    <property type="entry name" value="Arrestin_C"/>
    <property type="match status" value="1"/>
</dbReference>
<feature type="compositionally biased region" description="Polar residues" evidence="3">
    <location>
        <begin position="616"/>
        <end position="638"/>
    </location>
</feature>
<dbReference type="AlphaFoldDB" id="A0A1E4RGH7"/>
<feature type="compositionally biased region" description="Low complexity" evidence="3">
    <location>
        <begin position="671"/>
        <end position="682"/>
    </location>
</feature>
<dbReference type="GeneID" id="30997830"/>
<reference evidence="6" key="1">
    <citation type="submission" date="2016-05" db="EMBL/GenBank/DDBJ databases">
        <title>Comparative genomics of biotechnologically important yeasts.</title>
        <authorList>
            <consortium name="DOE Joint Genome Institute"/>
            <person name="Riley R."/>
            <person name="Haridas S."/>
            <person name="Wolfe K.H."/>
            <person name="Lopes M.R."/>
            <person name="Hittinger C.T."/>
            <person name="Goker M."/>
            <person name="Salamov A."/>
            <person name="Wisecaver J."/>
            <person name="Long T.M."/>
            <person name="Aerts A.L."/>
            <person name="Barry K."/>
            <person name="Choi C."/>
            <person name="Clum A."/>
            <person name="Coughlan A.Y."/>
            <person name="Deshpande S."/>
            <person name="Douglass A.P."/>
            <person name="Hanson S.J."/>
            <person name="Klenk H.-P."/>
            <person name="Labutti K."/>
            <person name="Lapidus A."/>
            <person name="Lindquist E."/>
            <person name="Lipzen A."/>
            <person name="Meier-Kolthoff J.P."/>
            <person name="Ohm R.A."/>
            <person name="Otillar R.P."/>
            <person name="Pangilinan J."/>
            <person name="Peng Y."/>
            <person name="Rokas A."/>
            <person name="Rosa C.A."/>
            <person name="Scheuner C."/>
            <person name="Sibirny A.A."/>
            <person name="Slot J.C."/>
            <person name="Stielow J.B."/>
            <person name="Sun H."/>
            <person name="Kurtzman C.P."/>
            <person name="Blackwell M."/>
            <person name="Grigoriev I.V."/>
            <person name="Jeffries T.W."/>
        </authorList>
    </citation>
    <scope>NUCLEOTIDE SEQUENCE [LARGE SCALE GENOMIC DNA]</scope>
    <source>
        <strain evidence="6">NRRL Y-1933</strain>
    </source>
</reference>
<dbReference type="Pfam" id="PF00339">
    <property type="entry name" value="Arrestin_N"/>
    <property type="match status" value="1"/>
</dbReference>
<dbReference type="PANTHER" id="PTHR11188">
    <property type="entry name" value="ARRESTIN DOMAIN CONTAINING PROTEIN"/>
    <property type="match status" value="1"/>
</dbReference>